<evidence type="ECO:0000313" key="3">
    <source>
        <dbReference type="Proteomes" id="UP001630127"/>
    </source>
</evidence>
<evidence type="ECO:0000313" key="2">
    <source>
        <dbReference type="EMBL" id="KAL3531645.1"/>
    </source>
</evidence>
<proteinExistence type="predicted"/>
<organism evidence="2 3">
    <name type="scientific">Cinchona calisaya</name>
    <dbReference type="NCBI Taxonomy" id="153742"/>
    <lineage>
        <taxon>Eukaryota</taxon>
        <taxon>Viridiplantae</taxon>
        <taxon>Streptophyta</taxon>
        <taxon>Embryophyta</taxon>
        <taxon>Tracheophyta</taxon>
        <taxon>Spermatophyta</taxon>
        <taxon>Magnoliopsida</taxon>
        <taxon>eudicotyledons</taxon>
        <taxon>Gunneridae</taxon>
        <taxon>Pentapetalae</taxon>
        <taxon>asterids</taxon>
        <taxon>lamiids</taxon>
        <taxon>Gentianales</taxon>
        <taxon>Rubiaceae</taxon>
        <taxon>Cinchonoideae</taxon>
        <taxon>Cinchoneae</taxon>
        <taxon>Cinchona</taxon>
    </lineage>
</organism>
<keyword evidence="3" id="KW-1185">Reference proteome</keyword>
<dbReference type="Proteomes" id="UP001630127">
    <property type="component" value="Unassembled WGS sequence"/>
</dbReference>
<evidence type="ECO:0000256" key="1">
    <source>
        <dbReference type="SAM" id="SignalP"/>
    </source>
</evidence>
<reference evidence="2 3" key="1">
    <citation type="submission" date="2024-11" db="EMBL/GenBank/DDBJ databases">
        <title>A near-complete genome assembly of Cinchona calisaya.</title>
        <authorList>
            <person name="Lian D.C."/>
            <person name="Zhao X.W."/>
            <person name="Wei L."/>
        </authorList>
    </citation>
    <scope>NUCLEOTIDE SEQUENCE [LARGE SCALE GENOMIC DNA]</scope>
    <source>
        <tissue evidence="2">Nenye</tissue>
    </source>
</reference>
<name>A0ABD3AKD6_9GENT</name>
<keyword evidence="1" id="KW-0732">Signal</keyword>
<accession>A0ABD3AKD6</accession>
<dbReference type="EMBL" id="JBJUIK010000003">
    <property type="protein sequence ID" value="KAL3531645.1"/>
    <property type="molecule type" value="Genomic_DNA"/>
</dbReference>
<comment type="caution">
    <text evidence="2">The sequence shown here is derived from an EMBL/GenBank/DDBJ whole genome shotgun (WGS) entry which is preliminary data.</text>
</comment>
<sequence>MGVSVSASLVLLLLLPLMFCYCISYACRVLCQLKNDLSGFLMAVDLFIFLCSGADLLPPLKKRKSQPGIGDPRMAVTSSQSGPLDFLRINLIIESVSRKSHNMLP</sequence>
<gene>
    <name evidence="2" type="ORF">ACH5RR_005166</name>
</gene>
<dbReference type="AlphaFoldDB" id="A0ABD3AKD6"/>
<feature type="signal peptide" evidence="1">
    <location>
        <begin position="1"/>
        <end position="22"/>
    </location>
</feature>
<protein>
    <submittedName>
        <fullName evidence="2">Uncharacterized protein</fullName>
    </submittedName>
</protein>
<feature type="chain" id="PRO_5044746441" evidence="1">
    <location>
        <begin position="23"/>
        <end position="105"/>
    </location>
</feature>